<accession>A0A074Z4Z7</accession>
<dbReference type="RefSeq" id="XP_009177868.1">
    <property type="nucleotide sequence ID" value="XM_009179604.1"/>
</dbReference>
<reference evidence="1 2" key="1">
    <citation type="submission" date="2013-11" db="EMBL/GenBank/DDBJ databases">
        <title>Opisthorchis viverrini - life in the bile duct.</title>
        <authorList>
            <person name="Young N.D."/>
            <person name="Nagarajan N."/>
            <person name="Lin S.J."/>
            <person name="Korhonen P.K."/>
            <person name="Jex A.R."/>
            <person name="Hall R.S."/>
            <person name="Safavi-Hemami H."/>
            <person name="Kaewkong W."/>
            <person name="Bertrand D."/>
            <person name="Gao S."/>
            <person name="Seet Q."/>
            <person name="Wongkham S."/>
            <person name="Teh B.T."/>
            <person name="Wongkham C."/>
            <person name="Intapan P.M."/>
            <person name="Maleewong W."/>
            <person name="Yang X."/>
            <person name="Hu M."/>
            <person name="Wang Z."/>
            <person name="Hofmann A."/>
            <person name="Sternberg P.W."/>
            <person name="Tan P."/>
            <person name="Wang J."/>
            <person name="Gasser R.B."/>
        </authorList>
    </citation>
    <scope>NUCLEOTIDE SEQUENCE [LARGE SCALE GENOMIC DNA]</scope>
</reference>
<name>A0A074Z4Z7_OPIVI</name>
<dbReference type="GeneID" id="20326457"/>
<dbReference type="AlphaFoldDB" id="A0A074Z4Z7"/>
<gene>
    <name evidence="1" type="ORF">T265_12289</name>
</gene>
<proteinExistence type="predicted"/>
<protein>
    <submittedName>
        <fullName evidence="1">Uncharacterized protein</fullName>
    </submittedName>
</protein>
<evidence type="ECO:0000313" key="2">
    <source>
        <dbReference type="Proteomes" id="UP000054324"/>
    </source>
</evidence>
<sequence length="66" mass="7701">MAGILHPTPDLEMRMECSVHSCLDEDDESSKTKFDAQRKRYFDGTTRGVECWEELHMRYTPPPLVL</sequence>
<keyword evidence="2" id="KW-1185">Reference proteome</keyword>
<evidence type="ECO:0000313" key="1">
    <source>
        <dbReference type="EMBL" id="KER18385.1"/>
    </source>
</evidence>
<dbReference type="CTD" id="20326457"/>
<organism evidence="1 2">
    <name type="scientific">Opisthorchis viverrini</name>
    <name type="common">Southeast Asian liver fluke</name>
    <dbReference type="NCBI Taxonomy" id="6198"/>
    <lineage>
        <taxon>Eukaryota</taxon>
        <taxon>Metazoa</taxon>
        <taxon>Spiralia</taxon>
        <taxon>Lophotrochozoa</taxon>
        <taxon>Platyhelminthes</taxon>
        <taxon>Trematoda</taxon>
        <taxon>Digenea</taxon>
        <taxon>Opisthorchiida</taxon>
        <taxon>Opisthorchiata</taxon>
        <taxon>Opisthorchiidae</taxon>
        <taxon>Opisthorchis</taxon>
    </lineage>
</organism>
<dbReference type="Proteomes" id="UP000054324">
    <property type="component" value="Unassembled WGS sequence"/>
</dbReference>
<dbReference type="EMBL" id="KL602011">
    <property type="protein sequence ID" value="KER18385.1"/>
    <property type="molecule type" value="Genomic_DNA"/>
</dbReference>
<dbReference type="KEGG" id="ovi:T265_12289"/>